<organism evidence="15 16">
    <name type="scientific">Mesocricetibacter intestinalis</name>
    <dbReference type="NCBI Taxonomy" id="1521930"/>
    <lineage>
        <taxon>Bacteria</taxon>
        <taxon>Pseudomonadati</taxon>
        <taxon>Pseudomonadota</taxon>
        <taxon>Gammaproteobacteria</taxon>
        <taxon>Pasteurellales</taxon>
        <taxon>Pasteurellaceae</taxon>
        <taxon>Mesocricetibacter</taxon>
    </lineage>
</organism>
<feature type="domain" description="TamA POTRA" evidence="14">
    <location>
        <begin position="35"/>
        <end position="107"/>
    </location>
</feature>
<keyword evidence="16" id="KW-1185">Reference proteome</keyword>
<accession>A0A4R6VBF2</accession>
<dbReference type="PANTHER" id="PTHR12815:SF47">
    <property type="entry name" value="TRANSLOCATION AND ASSEMBLY MODULE SUBUNIT TAMA"/>
    <property type="match status" value="1"/>
</dbReference>
<comment type="subcellular location">
    <subcellularLocation>
        <location evidence="1">Cell outer membrane</location>
    </subcellularLocation>
</comment>
<evidence type="ECO:0000256" key="5">
    <source>
        <dbReference type="ARBA" id="ARBA00022692"/>
    </source>
</evidence>
<evidence type="ECO:0000256" key="9">
    <source>
        <dbReference type="ARBA" id="ARBA00033063"/>
    </source>
</evidence>
<reference evidence="15 16" key="1">
    <citation type="submission" date="2019-03" db="EMBL/GenBank/DDBJ databases">
        <title>Genomic Encyclopedia of Type Strains, Phase IV (KMG-IV): sequencing the most valuable type-strain genomes for metagenomic binning, comparative biology and taxonomic classification.</title>
        <authorList>
            <person name="Goeker M."/>
        </authorList>
    </citation>
    <scope>NUCLEOTIDE SEQUENCE [LARGE SCALE GENOMIC DNA]</scope>
    <source>
        <strain evidence="15 16">DSM 28403</strain>
    </source>
</reference>
<dbReference type="Gene3D" id="3.10.20.310">
    <property type="entry name" value="membrane protein fhac"/>
    <property type="match status" value="3"/>
</dbReference>
<dbReference type="Proteomes" id="UP000295657">
    <property type="component" value="Unassembled WGS sequence"/>
</dbReference>
<dbReference type="Pfam" id="PF01103">
    <property type="entry name" value="Omp85"/>
    <property type="match status" value="1"/>
</dbReference>
<evidence type="ECO:0000256" key="1">
    <source>
        <dbReference type="ARBA" id="ARBA00004442"/>
    </source>
</evidence>
<feature type="domain" description="Bacterial surface antigen (D15)" evidence="12">
    <location>
        <begin position="274"/>
        <end position="584"/>
    </location>
</feature>
<evidence type="ECO:0000313" key="16">
    <source>
        <dbReference type="Proteomes" id="UP000295657"/>
    </source>
</evidence>
<evidence type="ECO:0000259" key="13">
    <source>
        <dbReference type="Pfam" id="PF07244"/>
    </source>
</evidence>
<dbReference type="GO" id="GO:0097347">
    <property type="term" value="C:TAM protein secretion complex"/>
    <property type="evidence" value="ECO:0007669"/>
    <property type="project" value="TreeGrafter"/>
</dbReference>
<dbReference type="OrthoDB" id="9803054at2"/>
<dbReference type="InterPro" id="IPR000184">
    <property type="entry name" value="Bac_surfAg_D15"/>
</dbReference>
<name>A0A4R6VBF2_9PAST</name>
<evidence type="ECO:0000256" key="11">
    <source>
        <dbReference type="SAM" id="SignalP"/>
    </source>
</evidence>
<evidence type="ECO:0000259" key="14">
    <source>
        <dbReference type="Pfam" id="PF17243"/>
    </source>
</evidence>
<evidence type="ECO:0000256" key="2">
    <source>
        <dbReference type="ARBA" id="ARBA00010248"/>
    </source>
</evidence>
<evidence type="ECO:0000256" key="4">
    <source>
        <dbReference type="ARBA" id="ARBA00022452"/>
    </source>
</evidence>
<dbReference type="PANTHER" id="PTHR12815">
    <property type="entry name" value="SORTING AND ASSEMBLY MACHINERY SAMM50 PROTEIN FAMILY MEMBER"/>
    <property type="match status" value="1"/>
</dbReference>
<dbReference type="GO" id="GO:0009306">
    <property type="term" value="P:protein secretion"/>
    <property type="evidence" value="ECO:0007669"/>
    <property type="project" value="TreeGrafter"/>
</dbReference>
<evidence type="ECO:0000259" key="12">
    <source>
        <dbReference type="Pfam" id="PF01103"/>
    </source>
</evidence>
<dbReference type="Gene3D" id="2.40.160.50">
    <property type="entry name" value="membrane protein fhac: a member of the omp85/tpsb transporter family"/>
    <property type="match status" value="1"/>
</dbReference>
<protein>
    <recommendedName>
        <fullName evidence="3">Translocation and assembly module subunit TamA</fullName>
    </recommendedName>
    <alternativeName>
        <fullName evidence="9">Autotransporter assembly factor TamA</fullName>
    </alternativeName>
</protein>
<dbReference type="FunFam" id="3.10.20.310:FF:000008">
    <property type="entry name" value="Outer membrane protein, OMP85 family"/>
    <property type="match status" value="1"/>
</dbReference>
<feature type="domain" description="POTRA" evidence="13">
    <location>
        <begin position="199"/>
        <end position="265"/>
    </location>
</feature>
<gene>
    <name evidence="15" type="ORF">EDC45_1247</name>
</gene>
<proteinExistence type="inferred from homology"/>
<comment type="similarity">
    <text evidence="2">Belongs to the TamA family.</text>
</comment>
<dbReference type="Pfam" id="PF17243">
    <property type="entry name" value="POTRA_TamA_1"/>
    <property type="match status" value="1"/>
</dbReference>
<dbReference type="RefSeq" id="WP_133544572.1">
    <property type="nucleotide sequence ID" value="NZ_SNYQ01000004.1"/>
</dbReference>
<comment type="subunit">
    <text evidence="10">Interacts with TamB to form the translocation and assembly module (TAM).</text>
</comment>
<dbReference type="InterPro" id="IPR039910">
    <property type="entry name" value="D15-like"/>
</dbReference>
<dbReference type="EMBL" id="SNYQ01000004">
    <property type="protein sequence ID" value="TDQ57600.1"/>
    <property type="molecule type" value="Genomic_DNA"/>
</dbReference>
<feature type="chain" id="PRO_5020845415" description="Translocation and assembly module subunit TamA" evidence="11">
    <location>
        <begin position="31"/>
        <end position="586"/>
    </location>
</feature>
<comment type="caution">
    <text evidence="15">The sequence shown here is derived from an EMBL/GenBank/DDBJ whole genome shotgun (WGS) entry which is preliminary data.</text>
</comment>
<dbReference type="InterPro" id="IPR010827">
    <property type="entry name" value="BamA/TamA_POTRA"/>
</dbReference>
<keyword evidence="7" id="KW-0472">Membrane</keyword>
<evidence type="ECO:0000313" key="15">
    <source>
        <dbReference type="EMBL" id="TDQ57600.1"/>
    </source>
</evidence>
<evidence type="ECO:0000256" key="10">
    <source>
        <dbReference type="ARBA" id="ARBA00093548"/>
    </source>
</evidence>
<keyword evidence="6 11" id="KW-0732">Signal</keyword>
<evidence type="ECO:0000256" key="6">
    <source>
        <dbReference type="ARBA" id="ARBA00022729"/>
    </source>
</evidence>
<dbReference type="AlphaFoldDB" id="A0A4R6VBF2"/>
<evidence type="ECO:0000256" key="8">
    <source>
        <dbReference type="ARBA" id="ARBA00023237"/>
    </source>
</evidence>
<evidence type="ECO:0000256" key="7">
    <source>
        <dbReference type="ARBA" id="ARBA00023136"/>
    </source>
</evidence>
<dbReference type="Pfam" id="PF07244">
    <property type="entry name" value="POTRA"/>
    <property type="match status" value="1"/>
</dbReference>
<evidence type="ECO:0000256" key="3">
    <source>
        <dbReference type="ARBA" id="ARBA00015419"/>
    </source>
</evidence>
<sequence length="586" mass="66024">MKTFSDKIIRLAANLGILCSLSLIATNGFAAQQVELKVTGIKGENANKNVRLYLAAIDKEEADGSERYQRLVGEAIDKALRVYGYYNIRVNFNLQPGGKGKGLLIADVAAGQPVRIEATDVEIRGDAEKDEAFHQLNKKIPQSGAILTHQEYEDYKSGLQKLAAQRGYFDADFFLHQLEVMPSTNQGWWRIGFDSGTRYRYGEISFGHSQIRTDYLRNMLNIQSGQPYLINEVSAMTNIYTSSGWFQSVLVEPKLNAESKTVDLKLLTYPKKKNSMEVGIGYSSDVGPRLQLGWVRPWINSRGHSLRSDLYLSSPKQTFEATYKIPLLKNPTRYYYEYAAGVENENKNDTKSLAATGAALRYWNHPTGWQYSFGARVRYDKFTQADVEDKTLLFYPTASVTRSRLSGGLFPRRADTVSATFDYAKKFFISDVDFYRIRVNAGWLKTFADNHRILTRAEIGYLHTNELKRIPPALRFFAGGDRSVRGYGYKKISPKDHKGKYVGASRLATATLEYQYQVIPDWWLATFVDSGLAADSYSTDQLRYGAGIGVRWASPVGAVKLDVATPVRDKDNSKNLQFYIGLGSEL</sequence>
<keyword evidence="4" id="KW-1134">Transmembrane beta strand</keyword>
<feature type="signal peptide" evidence="11">
    <location>
        <begin position="1"/>
        <end position="30"/>
    </location>
</feature>
<dbReference type="GO" id="GO:0009279">
    <property type="term" value="C:cell outer membrane"/>
    <property type="evidence" value="ECO:0007669"/>
    <property type="project" value="UniProtKB-SubCell"/>
</dbReference>
<keyword evidence="8" id="KW-0998">Cell outer membrane</keyword>
<keyword evidence="5" id="KW-0812">Transmembrane</keyword>
<dbReference type="InterPro" id="IPR035243">
    <property type="entry name" value="TamA_POTRA_Dom_1"/>
</dbReference>